<comment type="caution">
    <text evidence="1">The sequence shown here is derived from an EMBL/GenBank/DDBJ whole genome shotgun (WGS) entry which is preliminary data.</text>
</comment>
<organism evidence="1 2">
    <name type="scientific">Hygrophoropsis aurantiaca</name>
    <dbReference type="NCBI Taxonomy" id="72124"/>
    <lineage>
        <taxon>Eukaryota</taxon>
        <taxon>Fungi</taxon>
        <taxon>Dikarya</taxon>
        <taxon>Basidiomycota</taxon>
        <taxon>Agaricomycotina</taxon>
        <taxon>Agaricomycetes</taxon>
        <taxon>Agaricomycetidae</taxon>
        <taxon>Boletales</taxon>
        <taxon>Coniophorineae</taxon>
        <taxon>Hygrophoropsidaceae</taxon>
        <taxon>Hygrophoropsis</taxon>
    </lineage>
</organism>
<name>A0ACB8AGH3_9AGAM</name>
<accession>A0ACB8AGH3</accession>
<keyword evidence="2" id="KW-1185">Reference proteome</keyword>
<reference evidence="1" key="1">
    <citation type="journal article" date="2021" name="New Phytol.">
        <title>Evolutionary innovations through gain and loss of genes in the ectomycorrhizal Boletales.</title>
        <authorList>
            <person name="Wu G."/>
            <person name="Miyauchi S."/>
            <person name="Morin E."/>
            <person name="Kuo A."/>
            <person name="Drula E."/>
            <person name="Varga T."/>
            <person name="Kohler A."/>
            <person name="Feng B."/>
            <person name="Cao Y."/>
            <person name="Lipzen A."/>
            <person name="Daum C."/>
            <person name="Hundley H."/>
            <person name="Pangilinan J."/>
            <person name="Johnson J."/>
            <person name="Barry K."/>
            <person name="LaButti K."/>
            <person name="Ng V."/>
            <person name="Ahrendt S."/>
            <person name="Min B."/>
            <person name="Choi I.G."/>
            <person name="Park H."/>
            <person name="Plett J.M."/>
            <person name="Magnuson J."/>
            <person name="Spatafora J.W."/>
            <person name="Nagy L.G."/>
            <person name="Henrissat B."/>
            <person name="Grigoriev I.V."/>
            <person name="Yang Z.L."/>
            <person name="Xu J."/>
            <person name="Martin F.M."/>
        </authorList>
    </citation>
    <scope>NUCLEOTIDE SEQUENCE</scope>
    <source>
        <strain evidence="1">ATCC 28755</strain>
    </source>
</reference>
<dbReference type="EMBL" id="MU267655">
    <property type="protein sequence ID" value="KAH7912282.1"/>
    <property type="molecule type" value="Genomic_DNA"/>
</dbReference>
<dbReference type="Proteomes" id="UP000790377">
    <property type="component" value="Unassembled WGS sequence"/>
</dbReference>
<sequence>MFSKSTLILTVLVGLVAARPPNNPYPPQPGQAIHARGYKCPLGEAQCCPWTGKASDPQISHMWDALRLETPHPESLVGIGCQPSTSADIQSDAVCKPVCCDKNHDSGISIGCGPIKE</sequence>
<evidence type="ECO:0000313" key="1">
    <source>
        <dbReference type="EMBL" id="KAH7912282.1"/>
    </source>
</evidence>
<protein>
    <submittedName>
        <fullName evidence="1">Fungal hydrophobin</fullName>
    </submittedName>
</protein>
<proteinExistence type="predicted"/>
<gene>
    <name evidence="1" type="ORF">BJ138DRAFT_1148774</name>
</gene>
<evidence type="ECO:0000313" key="2">
    <source>
        <dbReference type="Proteomes" id="UP000790377"/>
    </source>
</evidence>